<dbReference type="SMART" id="SM00086">
    <property type="entry name" value="PAC"/>
    <property type="match status" value="1"/>
</dbReference>
<dbReference type="Gene3D" id="3.30.565.10">
    <property type="entry name" value="Histidine kinase-like ATPase, C-terminal domain"/>
    <property type="match status" value="1"/>
</dbReference>
<organism evidence="13 14">
    <name type="scientific">Pontibacillus chungwhensis BH030062</name>
    <dbReference type="NCBI Taxonomy" id="1385513"/>
    <lineage>
        <taxon>Bacteria</taxon>
        <taxon>Bacillati</taxon>
        <taxon>Bacillota</taxon>
        <taxon>Bacilli</taxon>
        <taxon>Bacillales</taxon>
        <taxon>Bacillaceae</taxon>
        <taxon>Pontibacillus</taxon>
    </lineage>
</organism>
<keyword evidence="14" id="KW-1185">Reference proteome</keyword>
<dbReference type="SUPFAM" id="SSF47384">
    <property type="entry name" value="Homodimeric domain of signal transducing histidine kinase"/>
    <property type="match status" value="1"/>
</dbReference>
<dbReference type="SMART" id="SM00387">
    <property type="entry name" value="HATPase_c"/>
    <property type="match status" value="1"/>
</dbReference>
<dbReference type="InterPro" id="IPR003594">
    <property type="entry name" value="HATPase_dom"/>
</dbReference>
<keyword evidence="9" id="KW-0902">Two-component regulatory system</keyword>
<dbReference type="NCBIfam" id="TIGR00229">
    <property type="entry name" value="sensory_box"/>
    <property type="match status" value="1"/>
</dbReference>
<accession>A0A0A2UXG0</accession>
<evidence type="ECO:0000259" key="11">
    <source>
        <dbReference type="PROSITE" id="PS50112"/>
    </source>
</evidence>
<dbReference type="EC" id="2.7.13.3" evidence="2"/>
<dbReference type="InterPro" id="IPR013655">
    <property type="entry name" value="PAS_fold_3"/>
</dbReference>
<proteinExistence type="predicted"/>
<evidence type="ECO:0000256" key="4">
    <source>
        <dbReference type="ARBA" id="ARBA00022679"/>
    </source>
</evidence>
<evidence type="ECO:0000256" key="6">
    <source>
        <dbReference type="ARBA" id="ARBA00022777"/>
    </source>
</evidence>
<dbReference type="PANTHER" id="PTHR43065:SF10">
    <property type="entry name" value="PEROXIDE STRESS-ACTIVATED HISTIDINE KINASE MAK3"/>
    <property type="match status" value="1"/>
</dbReference>
<comment type="catalytic activity">
    <reaction evidence="1">
        <text>ATP + protein L-histidine = ADP + protein N-phospho-L-histidine.</text>
        <dbReference type="EC" id="2.7.13.3"/>
    </reaction>
</comment>
<sequence length="369" mass="41610">MKDKSKQTSIEHQYTDSMLVSYTSLADLPPVFQRWIDSYGFDLISVCDQQGIIQYVTASSKRLIGYSKDALLGTNSLDYVSPQDKHRILKLHKSIEIGELVTSEVQVKHRSGTYVWVEVVSSIVYDPNTYSHVFIAVLRDISDRKEAEEMMIRSEKMSVAGQLAAGIAHEIRNPLTSLKGFLQLLQAGIEGKDEYYSIMGEEIDKIENITSELLFISKPMTNDPKEESVLSLMKDVCKLMETQAHLHNVNLIIKQEEPIRVYCDRSQIKQVFINIIKNAIEVMSESGGTVTINVYKRNDTACTDIIDEGPGIPVHLIDKIKEPFFTTKKNGTGLGLMITNQILEKHKGSLNILDNEPRGSIFRISLPLQ</sequence>
<keyword evidence="8" id="KW-0749">Sporulation</keyword>
<dbReference type="Proteomes" id="UP000030153">
    <property type="component" value="Unassembled WGS sequence"/>
</dbReference>
<dbReference type="InterPro" id="IPR001610">
    <property type="entry name" value="PAC"/>
</dbReference>
<evidence type="ECO:0000256" key="7">
    <source>
        <dbReference type="ARBA" id="ARBA00022840"/>
    </source>
</evidence>
<dbReference type="Pfam" id="PF02518">
    <property type="entry name" value="HATPase_c"/>
    <property type="match status" value="1"/>
</dbReference>
<dbReference type="SUPFAM" id="SSF55874">
    <property type="entry name" value="ATPase domain of HSP90 chaperone/DNA topoisomerase II/histidine kinase"/>
    <property type="match status" value="1"/>
</dbReference>
<dbReference type="PROSITE" id="PS50113">
    <property type="entry name" value="PAC"/>
    <property type="match status" value="1"/>
</dbReference>
<evidence type="ECO:0000313" key="13">
    <source>
        <dbReference type="EMBL" id="KGP92957.1"/>
    </source>
</evidence>
<dbReference type="InterPro" id="IPR036097">
    <property type="entry name" value="HisK_dim/P_sf"/>
</dbReference>
<evidence type="ECO:0000259" key="10">
    <source>
        <dbReference type="PROSITE" id="PS50109"/>
    </source>
</evidence>
<dbReference type="SMART" id="SM00388">
    <property type="entry name" value="HisKA"/>
    <property type="match status" value="1"/>
</dbReference>
<evidence type="ECO:0000256" key="9">
    <source>
        <dbReference type="ARBA" id="ARBA00023012"/>
    </source>
</evidence>
<dbReference type="PRINTS" id="PR00344">
    <property type="entry name" value="BCTRLSENSOR"/>
</dbReference>
<dbReference type="Pfam" id="PF00512">
    <property type="entry name" value="HisKA"/>
    <property type="match status" value="1"/>
</dbReference>
<dbReference type="EMBL" id="AVBG01000001">
    <property type="protein sequence ID" value="KGP92957.1"/>
    <property type="molecule type" value="Genomic_DNA"/>
</dbReference>
<evidence type="ECO:0000256" key="8">
    <source>
        <dbReference type="ARBA" id="ARBA00022969"/>
    </source>
</evidence>
<dbReference type="PROSITE" id="PS50112">
    <property type="entry name" value="PAS"/>
    <property type="match status" value="1"/>
</dbReference>
<comment type="caution">
    <text evidence="13">The sequence shown here is derived from an EMBL/GenBank/DDBJ whole genome shotgun (WGS) entry which is preliminary data.</text>
</comment>
<dbReference type="SUPFAM" id="SSF55785">
    <property type="entry name" value="PYP-like sensor domain (PAS domain)"/>
    <property type="match status" value="1"/>
</dbReference>
<dbReference type="PROSITE" id="PS50109">
    <property type="entry name" value="HIS_KIN"/>
    <property type="match status" value="1"/>
</dbReference>
<dbReference type="InterPro" id="IPR035965">
    <property type="entry name" value="PAS-like_dom_sf"/>
</dbReference>
<protein>
    <recommendedName>
        <fullName evidence="2">histidine kinase</fullName>
        <ecNumber evidence="2">2.7.13.3</ecNumber>
    </recommendedName>
</protein>
<evidence type="ECO:0000256" key="5">
    <source>
        <dbReference type="ARBA" id="ARBA00022741"/>
    </source>
</evidence>
<name>A0A0A2UXG0_9BACI</name>
<dbReference type="InterPro" id="IPR036890">
    <property type="entry name" value="HATPase_C_sf"/>
</dbReference>
<dbReference type="InterPro" id="IPR003661">
    <property type="entry name" value="HisK_dim/P_dom"/>
</dbReference>
<evidence type="ECO:0000256" key="2">
    <source>
        <dbReference type="ARBA" id="ARBA00012438"/>
    </source>
</evidence>
<keyword evidence="5" id="KW-0547">Nucleotide-binding</keyword>
<dbReference type="InterPro" id="IPR005467">
    <property type="entry name" value="His_kinase_dom"/>
</dbReference>
<keyword evidence="3" id="KW-0597">Phosphoprotein</keyword>
<dbReference type="Gene3D" id="3.30.450.20">
    <property type="entry name" value="PAS domain"/>
    <property type="match status" value="1"/>
</dbReference>
<dbReference type="InterPro" id="IPR000014">
    <property type="entry name" value="PAS"/>
</dbReference>
<keyword evidence="6" id="KW-0418">Kinase</keyword>
<dbReference type="InterPro" id="IPR000700">
    <property type="entry name" value="PAS-assoc_C"/>
</dbReference>
<dbReference type="AlphaFoldDB" id="A0A0A2UXG0"/>
<gene>
    <name evidence="13" type="ORF">N780_11475</name>
</gene>
<evidence type="ECO:0000313" key="14">
    <source>
        <dbReference type="Proteomes" id="UP000030153"/>
    </source>
</evidence>
<feature type="domain" description="Histidine kinase" evidence="10">
    <location>
        <begin position="166"/>
        <end position="369"/>
    </location>
</feature>
<reference evidence="13 14" key="1">
    <citation type="submission" date="2013-08" db="EMBL/GenBank/DDBJ databases">
        <title>Genome of Pontibacillus chungwhensis.</title>
        <authorList>
            <person name="Wang Q."/>
            <person name="Wang G."/>
        </authorList>
    </citation>
    <scope>NUCLEOTIDE SEQUENCE [LARGE SCALE GENOMIC DNA]</scope>
    <source>
        <strain evidence="13 14">BH030062</strain>
    </source>
</reference>
<dbReference type="Gene3D" id="1.10.287.130">
    <property type="match status" value="1"/>
</dbReference>
<dbReference type="STRING" id="1385513.N780_11475"/>
<dbReference type="Pfam" id="PF08447">
    <property type="entry name" value="PAS_3"/>
    <property type="match status" value="1"/>
</dbReference>
<keyword evidence="7" id="KW-0067">ATP-binding</keyword>
<dbReference type="FunFam" id="1.10.287.130:FF:000040">
    <property type="entry name" value="PAS domain-containing sensor histidine kinase"/>
    <property type="match status" value="1"/>
</dbReference>
<evidence type="ECO:0000256" key="3">
    <source>
        <dbReference type="ARBA" id="ARBA00022553"/>
    </source>
</evidence>
<dbReference type="GO" id="GO:0005524">
    <property type="term" value="F:ATP binding"/>
    <property type="evidence" value="ECO:0007669"/>
    <property type="project" value="UniProtKB-KW"/>
</dbReference>
<dbReference type="CDD" id="cd00082">
    <property type="entry name" value="HisKA"/>
    <property type="match status" value="1"/>
</dbReference>
<dbReference type="GO" id="GO:0030435">
    <property type="term" value="P:sporulation resulting in formation of a cellular spore"/>
    <property type="evidence" value="ECO:0007669"/>
    <property type="project" value="UniProtKB-KW"/>
</dbReference>
<dbReference type="InterPro" id="IPR004358">
    <property type="entry name" value="Sig_transdc_His_kin-like_C"/>
</dbReference>
<feature type="domain" description="PAC" evidence="12">
    <location>
        <begin position="101"/>
        <end position="153"/>
    </location>
</feature>
<dbReference type="RefSeq" id="WP_036778937.1">
    <property type="nucleotide sequence ID" value="NZ_AVBG01000001.1"/>
</dbReference>
<evidence type="ECO:0000259" key="12">
    <source>
        <dbReference type="PROSITE" id="PS50113"/>
    </source>
</evidence>
<keyword evidence="4" id="KW-0808">Transferase</keyword>
<dbReference type="CDD" id="cd00130">
    <property type="entry name" value="PAS"/>
    <property type="match status" value="1"/>
</dbReference>
<dbReference type="GO" id="GO:0000155">
    <property type="term" value="F:phosphorelay sensor kinase activity"/>
    <property type="evidence" value="ECO:0007669"/>
    <property type="project" value="InterPro"/>
</dbReference>
<evidence type="ECO:0000256" key="1">
    <source>
        <dbReference type="ARBA" id="ARBA00000085"/>
    </source>
</evidence>
<feature type="domain" description="PAS" evidence="11">
    <location>
        <begin position="48"/>
        <end position="104"/>
    </location>
</feature>
<dbReference type="eggNOG" id="COG4191">
    <property type="taxonomic scope" value="Bacteria"/>
</dbReference>
<dbReference type="PANTHER" id="PTHR43065">
    <property type="entry name" value="SENSOR HISTIDINE KINASE"/>
    <property type="match status" value="1"/>
</dbReference>
<dbReference type="SMART" id="SM00091">
    <property type="entry name" value="PAS"/>
    <property type="match status" value="1"/>
</dbReference>